<accession>A0ABY5RJL2</accession>
<reference evidence="2" key="1">
    <citation type="submission" date="2021-07" db="EMBL/GenBank/DDBJ databases">
        <title>Studies on halocins as antimicrobial molecules from haloarchaea.</title>
        <authorList>
            <person name="Kumar S."/>
            <person name="Khare S.K."/>
        </authorList>
    </citation>
    <scope>NUCLEOTIDE SEQUENCE</scope>
    <source>
        <strain evidence="2">NCIM 5678</strain>
        <plasmid evidence="2">pHl5678-1</plasmid>
    </source>
</reference>
<dbReference type="EMBL" id="CP078064">
    <property type="protein sequence ID" value="UVE52225.1"/>
    <property type="molecule type" value="Genomic_DNA"/>
</dbReference>
<dbReference type="SUPFAM" id="SSF55486">
    <property type="entry name" value="Metalloproteases ('zincins'), catalytic domain"/>
    <property type="match status" value="1"/>
</dbReference>
<evidence type="ECO:0008006" key="4">
    <source>
        <dbReference type="Google" id="ProtNLM"/>
    </source>
</evidence>
<sequence>MRVGYAVDENALNRSYKQAVVGAIDFWNNQSVGSYDANYTYVSNASEAQILIQFVNKITYCDGYDNSTVGCAPVLEKDDVALAQTVRVEDRYAMESTQDIIIHELGHTRGLVHEDSNEVPVMNETIGTLLIPETNLENRSYGWQTTDFRVYFDTAGTVSSVEEDTYRQEIREGWQYWTKDTDHLEKDVSFRFVDSREEANIVVKMRDHEGVRWEYWVFNTDSDDSFEVYQNATLYVGERNPEYIDYNTATALGYLLLNAENETELPEPFDGDDELGDTDRWTD</sequence>
<keyword evidence="2" id="KW-0614">Plasmid</keyword>
<dbReference type="Proteomes" id="UP001058330">
    <property type="component" value="Plasmid pHl5678-1"/>
</dbReference>
<feature type="region of interest" description="Disordered" evidence="1">
    <location>
        <begin position="263"/>
        <end position="283"/>
    </location>
</feature>
<dbReference type="InterPro" id="IPR024079">
    <property type="entry name" value="MetalloPept_cat_dom_sf"/>
</dbReference>
<evidence type="ECO:0000313" key="3">
    <source>
        <dbReference type="Proteomes" id="UP001058330"/>
    </source>
</evidence>
<proteinExistence type="predicted"/>
<gene>
    <name evidence="2" type="ORF">KU306_16375</name>
</gene>
<geneLocation type="plasmid" evidence="2 3">
    <name>pHl5678-1</name>
</geneLocation>
<feature type="compositionally biased region" description="Acidic residues" evidence="1">
    <location>
        <begin position="263"/>
        <end position="276"/>
    </location>
</feature>
<name>A0ABY5RJL2_HALLR</name>
<protein>
    <recommendedName>
        <fullName evidence="4">Matrixin</fullName>
    </recommendedName>
</protein>
<evidence type="ECO:0000256" key="1">
    <source>
        <dbReference type="SAM" id="MobiDB-lite"/>
    </source>
</evidence>
<organism evidence="2 3">
    <name type="scientific">Haloferax larsenii</name>
    <dbReference type="NCBI Taxonomy" id="302484"/>
    <lineage>
        <taxon>Archaea</taxon>
        <taxon>Methanobacteriati</taxon>
        <taxon>Methanobacteriota</taxon>
        <taxon>Stenosarchaea group</taxon>
        <taxon>Halobacteria</taxon>
        <taxon>Halobacteriales</taxon>
        <taxon>Haloferacaceae</taxon>
        <taxon>Haloferax</taxon>
    </lineage>
</organism>
<evidence type="ECO:0000313" key="2">
    <source>
        <dbReference type="EMBL" id="UVE52225.1"/>
    </source>
</evidence>
<dbReference type="Gene3D" id="3.40.390.10">
    <property type="entry name" value="Collagenase (Catalytic Domain)"/>
    <property type="match status" value="1"/>
</dbReference>
<keyword evidence="3" id="KW-1185">Reference proteome</keyword>